<name>A0ABW6W7R6_9ACTN</name>
<keyword evidence="2" id="KW-0732">Signal</keyword>
<feature type="compositionally biased region" description="Polar residues" evidence="1">
    <location>
        <begin position="54"/>
        <end position="65"/>
    </location>
</feature>
<dbReference type="Proteomes" id="UP001602245">
    <property type="component" value="Unassembled WGS sequence"/>
</dbReference>
<sequence>MRSRIFATLATVAAGVALTAGAAGVVGSALGGGSDSSQTTTHEAGKIMSVKASPASNQNNQGDGN</sequence>
<feature type="chain" id="PRO_5046244792" evidence="2">
    <location>
        <begin position="23"/>
        <end position="65"/>
    </location>
</feature>
<proteinExistence type="predicted"/>
<evidence type="ECO:0000256" key="2">
    <source>
        <dbReference type="SAM" id="SignalP"/>
    </source>
</evidence>
<evidence type="ECO:0000313" key="3">
    <source>
        <dbReference type="EMBL" id="MFF5289355.1"/>
    </source>
</evidence>
<protein>
    <submittedName>
        <fullName evidence="3">Uncharacterized protein</fullName>
    </submittedName>
</protein>
<comment type="caution">
    <text evidence="3">The sequence shown here is derived from an EMBL/GenBank/DDBJ whole genome shotgun (WGS) entry which is preliminary data.</text>
</comment>
<reference evidence="3 4" key="1">
    <citation type="submission" date="2024-10" db="EMBL/GenBank/DDBJ databases">
        <title>The Natural Products Discovery Center: Release of the First 8490 Sequenced Strains for Exploring Actinobacteria Biosynthetic Diversity.</title>
        <authorList>
            <person name="Kalkreuter E."/>
            <person name="Kautsar S.A."/>
            <person name="Yang D."/>
            <person name="Bader C.D."/>
            <person name="Teijaro C.N."/>
            <person name="Fluegel L."/>
            <person name="Davis C.M."/>
            <person name="Simpson J.R."/>
            <person name="Lauterbach L."/>
            <person name="Steele A.D."/>
            <person name="Gui C."/>
            <person name="Meng S."/>
            <person name="Li G."/>
            <person name="Viehrig K."/>
            <person name="Ye F."/>
            <person name="Su P."/>
            <person name="Kiefer A.F."/>
            <person name="Nichols A."/>
            <person name="Cepeda A.J."/>
            <person name="Yan W."/>
            <person name="Fan B."/>
            <person name="Jiang Y."/>
            <person name="Adhikari A."/>
            <person name="Zheng C.-J."/>
            <person name="Schuster L."/>
            <person name="Cowan T.M."/>
            <person name="Smanski M.J."/>
            <person name="Chevrette M.G."/>
            <person name="De Carvalho L.P.S."/>
            <person name="Shen B."/>
        </authorList>
    </citation>
    <scope>NUCLEOTIDE SEQUENCE [LARGE SCALE GENOMIC DNA]</scope>
    <source>
        <strain evidence="3 4">NPDC000087</strain>
    </source>
</reference>
<evidence type="ECO:0000256" key="1">
    <source>
        <dbReference type="SAM" id="MobiDB-lite"/>
    </source>
</evidence>
<organism evidence="3 4">
    <name type="scientific">Paractinoplanes globisporus</name>
    <dbReference type="NCBI Taxonomy" id="113565"/>
    <lineage>
        <taxon>Bacteria</taxon>
        <taxon>Bacillati</taxon>
        <taxon>Actinomycetota</taxon>
        <taxon>Actinomycetes</taxon>
        <taxon>Micromonosporales</taxon>
        <taxon>Micromonosporaceae</taxon>
        <taxon>Paractinoplanes</taxon>
    </lineage>
</organism>
<dbReference type="EMBL" id="JBIAZU010000001">
    <property type="protein sequence ID" value="MFF5289355.1"/>
    <property type="molecule type" value="Genomic_DNA"/>
</dbReference>
<dbReference type="RefSeq" id="WP_020509693.1">
    <property type="nucleotide sequence ID" value="NZ_JBIAZU010000001.1"/>
</dbReference>
<keyword evidence="4" id="KW-1185">Reference proteome</keyword>
<gene>
    <name evidence="3" type="ORF">ACFY35_07950</name>
</gene>
<feature type="signal peptide" evidence="2">
    <location>
        <begin position="1"/>
        <end position="22"/>
    </location>
</feature>
<feature type="region of interest" description="Disordered" evidence="1">
    <location>
        <begin position="29"/>
        <end position="65"/>
    </location>
</feature>
<accession>A0ABW6W7R6</accession>
<evidence type="ECO:0000313" key="4">
    <source>
        <dbReference type="Proteomes" id="UP001602245"/>
    </source>
</evidence>